<name>A0A0D0DQC0_9AGAM</name>
<accession>A0A0D0DQC0</accession>
<keyword evidence="3" id="KW-1185">Reference proteome</keyword>
<dbReference type="Proteomes" id="UP000054538">
    <property type="component" value="Unassembled WGS sequence"/>
</dbReference>
<evidence type="ECO:0000313" key="2">
    <source>
        <dbReference type="EMBL" id="KIK94508.1"/>
    </source>
</evidence>
<dbReference type="AlphaFoldDB" id="A0A0D0DQC0"/>
<evidence type="ECO:0000256" key="1">
    <source>
        <dbReference type="SAM" id="MobiDB-lite"/>
    </source>
</evidence>
<dbReference type="EMBL" id="KN825101">
    <property type="protein sequence ID" value="KIK94508.1"/>
    <property type="molecule type" value="Genomic_DNA"/>
</dbReference>
<feature type="compositionally biased region" description="Polar residues" evidence="1">
    <location>
        <begin position="23"/>
        <end position="33"/>
    </location>
</feature>
<dbReference type="InParanoid" id="A0A0D0DQC0"/>
<reference evidence="2 3" key="1">
    <citation type="submission" date="2014-04" db="EMBL/GenBank/DDBJ databases">
        <authorList>
            <consortium name="DOE Joint Genome Institute"/>
            <person name="Kuo A."/>
            <person name="Kohler A."/>
            <person name="Jargeat P."/>
            <person name="Nagy L.G."/>
            <person name="Floudas D."/>
            <person name="Copeland A."/>
            <person name="Barry K.W."/>
            <person name="Cichocki N."/>
            <person name="Veneault-Fourrey C."/>
            <person name="LaButti K."/>
            <person name="Lindquist E.A."/>
            <person name="Lipzen A."/>
            <person name="Lundell T."/>
            <person name="Morin E."/>
            <person name="Murat C."/>
            <person name="Sun H."/>
            <person name="Tunlid A."/>
            <person name="Henrissat B."/>
            <person name="Grigoriev I.V."/>
            <person name="Hibbett D.S."/>
            <person name="Martin F."/>
            <person name="Nordberg H.P."/>
            <person name="Cantor M.N."/>
            <person name="Hua S.X."/>
        </authorList>
    </citation>
    <scope>NUCLEOTIDE SEQUENCE [LARGE SCALE GENOMIC DNA]</scope>
    <source>
        <strain evidence="2 3">Ve08.2h10</strain>
    </source>
</reference>
<protein>
    <submittedName>
        <fullName evidence="2">Uncharacterized protein</fullName>
    </submittedName>
</protein>
<organism evidence="2 3">
    <name type="scientific">Paxillus rubicundulus Ve08.2h10</name>
    <dbReference type="NCBI Taxonomy" id="930991"/>
    <lineage>
        <taxon>Eukaryota</taxon>
        <taxon>Fungi</taxon>
        <taxon>Dikarya</taxon>
        <taxon>Basidiomycota</taxon>
        <taxon>Agaricomycotina</taxon>
        <taxon>Agaricomycetes</taxon>
        <taxon>Agaricomycetidae</taxon>
        <taxon>Boletales</taxon>
        <taxon>Paxilineae</taxon>
        <taxon>Paxillaceae</taxon>
        <taxon>Paxillus</taxon>
    </lineage>
</organism>
<dbReference type="HOGENOM" id="CLU_2904845_0_0_1"/>
<proteinExistence type="predicted"/>
<sequence length="62" mass="6742">MQAQGESPRFDLPSFRLERPSPDTGSRVPSSPISPLLFSGTHCGYDFDGDDFPDTESPLAGR</sequence>
<feature type="region of interest" description="Disordered" evidence="1">
    <location>
        <begin position="1"/>
        <end position="35"/>
    </location>
</feature>
<evidence type="ECO:0000313" key="3">
    <source>
        <dbReference type="Proteomes" id="UP000054538"/>
    </source>
</evidence>
<reference evidence="3" key="2">
    <citation type="submission" date="2015-01" db="EMBL/GenBank/DDBJ databases">
        <title>Evolutionary Origins and Diversification of the Mycorrhizal Mutualists.</title>
        <authorList>
            <consortium name="DOE Joint Genome Institute"/>
            <consortium name="Mycorrhizal Genomics Consortium"/>
            <person name="Kohler A."/>
            <person name="Kuo A."/>
            <person name="Nagy L.G."/>
            <person name="Floudas D."/>
            <person name="Copeland A."/>
            <person name="Barry K.W."/>
            <person name="Cichocki N."/>
            <person name="Veneault-Fourrey C."/>
            <person name="LaButti K."/>
            <person name="Lindquist E.A."/>
            <person name="Lipzen A."/>
            <person name="Lundell T."/>
            <person name="Morin E."/>
            <person name="Murat C."/>
            <person name="Riley R."/>
            <person name="Ohm R."/>
            <person name="Sun H."/>
            <person name="Tunlid A."/>
            <person name="Henrissat B."/>
            <person name="Grigoriev I.V."/>
            <person name="Hibbett D.S."/>
            <person name="Martin F."/>
        </authorList>
    </citation>
    <scope>NUCLEOTIDE SEQUENCE [LARGE SCALE GENOMIC DNA]</scope>
    <source>
        <strain evidence="3">Ve08.2h10</strain>
    </source>
</reference>
<gene>
    <name evidence="2" type="ORF">PAXRUDRAFT_827916</name>
</gene>